<dbReference type="Proteomes" id="UP000190328">
    <property type="component" value="Unassembled WGS sequence"/>
</dbReference>
<organism evidence="1 2">
    <name type="scientific">Pilibacter termitis</name>
    <dbReference type="NCBI Taxonomy" id="263852"/>
    <lineage>
        <taxon>Bacteria</taxon>
        <taxon>Bacillati</taxon>
        <taxon>Bacillota</taxon>
        <taxon>Bacilli</taxon>
        <taxon>Lactobacillales</taxon>
        <taxon>Enterococcaceae</taxon>
        <taxon>Pilibacter</taxon>
    </lineage>
</organism>
<gene>
    <name evidence="1" type="ORF">SAMN02745116_02615</name>
</gene>
<dbReference type="RefSeq" id="WP_078808501.1">
    <property type="nucleotide sequence ID" value="NZ_FUXI01000051.1"/>
</dbReference>
<keyword evidence="2" id="KW-1185">Reference proteome</keyword>
<evidence type="ECO:0000313" key="1">
    <source>
        <dbReference type="EMBL" id="SKA15587.1"/>
    </source>
</evidence>
<accession>A0A1T4RI67</accession>
<name>A0A1T4RI67_9ENTE</name>
<reference evidence="1 2" key="1">
    <citation type="submission" date="2017-02" db="EMBL/GenBank/DDBJ databases">
        <authorList>
            <person name="Peterson S.W."/>
        </authorList>
    </citation>
    <scope>NUCLEOTIDE SEQUENCE [LARGE SCALE GENOMIC DNA]</scope>
    <source>
        <strain evidence="1 2">ATCC BAA-1030</strain>
    </source>
</reference>
<protein>
    <submittedName>
        <fullName evidence="1">Uncharacterized protein</fullName>
    </submittedName>
</protein>
<proteinExistence type="predicted"/>
<sequence>MKVTLDISLMSKTKLPIRDLELVKEVLGDSRVTDWEIFEFDYPNCMFHELGIFVENYEMSKSTFTDDLNYLTQILVEIVEKISTDVEIIATDDDNGNFVDEYQKDFENVEKCTFFVTKRKLNHKLFYVSEQKTHVYVNFKYTSLKLYFDL</sequence>
<dbReference type="AlphaFoldDB" id="A0A1T4RI67"/>
<evidence type="ECO:0000313" key="2">
    <source>
        <dbReference type="Proteomes" id="UP000190328"/>
    </source>
</evidence>
<dbReference type="STRING" id="263852.SAMN02745116_02615"/>
<dbReference type="EMBL" id="FUXI01000051">
    <property type="protein sequence ID" value="SKA15587.1"/>
    <property type="molecule type" value="Genomic_DNA"/>
</dbReference>